<comment type="caution">
    <text evidence="10">The sequence shown here is derived from an EMBL/GenBank/DDBJ whole genome shotgun (WGS) entry which is preliminary data.</text>
</comment>
<dbReference type="InterPro" id="IPR011545">
    <property type="entry name" value="DEAD/DEAH_box_helicase_dom"/>
</dbReference>
<dbReference type="GO" id="GO:0003723">
    <property type="term" value="F:RNA binding"/>
    <property type="evidence" value="ECO:0007669"/>
    <property type="project" value="UniProtKB-KW"/>
</dbReference>
<dbReference type="GO" id="GO:0016787">
    <property type="term" value="F:hydrolase activity"/>
    <property type="evidence" value="ECO:0007669"/>
    <property type="project" value="UniProtKB-KW"/>
</dbReference>
<dbReference type="InterPro" id="IPR029069">
    <property type="entry name" value="HotDog_dom_sf"/>
</dbReference>
<dbReference type="InterPro" id="IPR012562">
    <property type="entry name" value="GUCT"/>
</dbReference>
<dbReference type="SUPFAM" id="SSF52540">
    <property type="entry name" value="P-loop containing nucleoside triphosphate hydrolases"/>
    <property type="match status" value="1"/>
</dbReference>
<protein>
    <recommendedName>
        <fullName evidence="12">RNA helicase</fullName>
    </recommendedName>
</protein>
<evidence type="ECO:0000256" key="5">
    <source>
        <dbReference type="ARBA" id="ARBA00022806"/>
    </source>
</evidence>
<sequence length="830" mass="94594">MFRSIISCKNSRVLPGSLRSGKMLGASLRFINTVITPPKNRSNPDPVLLNVGDRAEFTRKFTREDIKSFAIAGQDKNAAHLSEENSKEFYKKDVVYGIFTSSIFTMIMRECLPGAIYLGHNIKFTAPVMADNEVTATMTVEKIREDKKIVTFQTTLFNNDTDKVAIKGEGTFIIPHLKTREIELPSEKVEEAKEEETVEEEPQNIGESFENYSRITDKTKEVLEGNGIRGLFPIQSATFDSMYDGKDHIARDLTGTGKTLAFSLPLVERFRQQGYFEDKKGTRCIILTPTRELAIQVSKQIEMLKHSRGEFNVATIYGGVSYTRQVDALNRGVEFIVATTGRMIDHIKNRTGRFENVEAVILDEADRMLDMGFQDEVEHIIEEVKLQKQAKPQVILFSATVPDWVKKIASKYLEKDYKFVDLVKSLKNKTAKSVEHISVQLDEREKIRGLSDLLSVHAGKDNKVIVFTQTKLEANKIVSNPQFKKGGSFSDEFIFEAIHGDVSQHMREITLKNFREGKCNVLVATDVASRGLDIPDVDLIIQMQPPNDIDSYIHRSGRTARAGKTGTCITLVSGYENGMLKNIERAAGIKFKQEGLPDPKQLVTKQIDNLEHALTPVEPQICKMFEKIATKLILEKGALNAVSLVLAHMTGADDIMQEKSLINGRRDYTTMTLKSNSRVENFHYVNNILKRVIPHEANFRFESVEIAKNRKVAYFDIPKDKVDIFFDLVERDQESEYHRYYQIEKTESLDKSALLMPYDRKKAQNRGFRGRSNNRGGNRRSNRNYNNRGGSYNRGGYNDQRENDYNRGGYNNRNDRDDYFDDNSGYKFDY</sequence>
<dbReference type="AlphaFoldDB" id="A0AAD2D4N4"/>
<dbReference type="GO" id="GO:0003724">
    <property type="term" value="F:RNA helicase activity"/>
    <property type="evidence" value="ECO:0007669"/>
    <property type="project" value="UniProtKB-EC"/>
</dbReference>
<dbReference type="Pfam" id="PF08152">
    <property type="entry name" value="GUCT"/>
    <property type="match status" value="1"/>
</dbReference>
<dbReference type="InterPro" id="IPR001650">
    <property type="entry name" value="Helicase_C-like"/>
</dbReference>
<comment type="similarity">
    <text evidence="2">Belongs to the DEAD box helicase family. DDX21/DDX50 subfamily.</text>
</comment>
<dbReference type="PANTHER" id="PTHR47959:SF19">
    <property type="entry name" value="NUCLEOLAR RNA HELICASE 2-A"/>
    <property type="match status" value="1"/>
</dbReference>
<evidence type="ECO:0000256" key="1">
    <source>
        <dbReference type="ARBA" id="ARBA00004496"/>
    </source>
</evidence>
<dbReference type="PROSITE" id="PS51194">
    <property type="entry name" value="HELICASE_CTER"/>
    <property type="match status" value="1"/>
</dbReference>
<dbReference type="Gene3D" id="3.10.129.10">
    <property type="entry name" value="Hotdog Thioesterase"/>
    <property type="match status" value="1"/>
</dbReference>
<dbReference type="PROSITE" id="PS00039">
    <property type="entry name" value="DEAD_ATP_HELICASE"/>
    <property type="match status" value="1"/>
</dbReference>
<evidence type="ECO:0008006" key="12">
    <source>
        <dbReference type="Google" id="ProtNLM"/>
    </source>
</evidence>
<gene>
    <name evidence="10" type="ORF">ECRASSUSDP1_LOCUS21659</name>
</gene>
<keyword evidence="11" id="KW-1185">Reference proteome</keyword>
<dbReference type="PANTHER" id="PTHR47959">
    <property type="entry name" value="ATP-DEPENDENT RNA HELICASE RHLE-RELATED"/>
    <property type="match status" value="1"/>
</dbReference>
<dbReference type="GO" id="GO:0005524">
    <property type="term" value="F:ATP binding"/>
    <property type="evidence" value="ECO:0007669"/>
    <property type="project" value="UniProtKB-KW"/>
</dbReference>
<feature type="compositionally biased region" description="Low complexity" evidence="7">
    <location>
        <begin position="765"/>
        <end position="776"/>
    </location>
</feature>
<feature type="domain" description="Helicase C-terminal" evidence="9">
    <location>
        <begin position="449"/>
        <end position="611"/>
    </location>
</feature>
<dbReference type="Proteomes" id="UP001295684">
    <property type="component" value="Unassembled WGS sequence"/>
</dbReference>
<evidence type="ECO:0000259" key="8">
    <source>
        <dbReference type="PROSITE" id="PS51192"/>
    </source>
</evidence>
<keyword evidence="5" id="KW-0347">Helicase</keyword>
<evidence type="ECO:0000256" key="2">
    <source>
        <dbReference type="ARBA" id="ARBA00006517"/>
    </source>
</evidence>
<evidence type="ECO:0000256" key="4">
    <source>
        <dbReference type="ARBA" id="ARBA00022801"/>
    </source>
</evidence>
<evidence type="ECO:0000256" key="6">
    <source>
        <dbReference type="ARBA" id="ARBA00022840"/>
    </source>
</evidence>
<feature type="region of interest" description="Disordered" evidence="7">
    <location>
        <begin position="762"/>
        <end position="823"/>
    </location>
</feature>
<dbReference type="SUPFAM" id="SSF54928">
    <property type="entry name" value="RNA-binding domain, RBD"/>
    <property type="match status" value="1"/>
</dbReference>
<dbReference type="Pfam" id="PF00270">
    <property type="entry name" value="DEAD"/>
    <property type="match status" value="1"/>
</dbReference>
<dbReference type="Gene3D" id="3.40.50.300">
    <property type="entry name" value="P-loop containing nucleotide triphosphate hydrolases"/>
    <property type="match status" value="2"/>
</dbReference>
<evidence type="ECO:0000259" key="9">
    <source>
        <dbReference type="PROSITE" id="PS51194"/>
    </source>
</evidence>
<evidence type="ECO:0000256" key="7">
    <source>
        <dbReference type="SAM" id="MobiDB-lite"/>
    </source>
</evidence>
<feature type="compositionally biased region" description="Low complexity" evidence="7">
    <location>
        <begin position="783"/>
        <end position="798"/>
    </location>
</feature>
<comment type="subcellular location">
    <subcellularLocation>
        <location evidence="1">Cytoplasm</location>
    </subcellularLocation>
</comment>
<feature type="domain" description="Helicase ATP-binding" evidence="8">
    <location>
        <begin position="239"/>
        <end position="419"/>
    </location>
</feature>
<dbReference type="PROSITE" id="PS51192">
    <property type="entry name" value="HELICASE_ATP_BIND_1"/>
    <property type="match status" value="1"/>
</dbReference>
<evidence type="ECO:0000256" key="3">
    <source>
        <dbReference type="ARBA" id="ARBA00022741"/>
    </source>
</evidence>
<dbReference type="Pfam" id="PF00271">
    <property type="entry name" value="Helicase_C"/>
    <property type="match status" value="1"/>
</dbReference>
<dbReference type="SUPFAM" id="SSF54637">
    <property type="entry name" value="Thioesterase/thiol ester dehydrase-isomerase"/>
    <property type="match status" value="1"/>
</dbReference>
<dbReference type="InterPro" id="IPR014001">
    <property type="entry name" value="Helicase_ATP-bd"/>
</dbReference>
<accession>A0AAD2D4N4</accession>
<dbReference type="InterPro" id="IPR002539">
    <property type="entry name" value="MaoC-like_dom"/>
</dbReference>
<dbReference type="Pfam" id="PF01575">
    <property type="entry name" value="MaoC_dehydratas"/>
    <property type="match status" value="1"/>
</dbReference>
<dbReference type="EMBL" id="CAMPGE010022164">
    <property type="protein sequence ID" value="CAI2380227.1"/>
    <property type="molecule type" value="Genomic_DNA"/>
</dbReference>
<keyword evidence="6" id="KW-0067">ATP-binding</keyword>
<dbReference type="CDD" id="cd03449">
    <property type="entry name" value="R_hydratase"/>
    <property type="match status" value="1"/>
</dbReference>
<name>A0AAD2D4N4_EUPCR</name>
<organism evidence="10 11">
    <name type="scientific">Euplotes crassus</name>
    <dbReference type="NCBI Taxonomy" id="5936"/>
    <lineage>
        <taxon>Eukaryota</taxon>
        <taxon>Sar</taxon>
        <taxon>Alveolata</taxon>
        <taxon>Ciliophora</taxon>
        <taxon>Intramacronucleata</taxon>
        <taxon>Spirotrichea</taxon>
        <taxon>Hypotrichia</taxon>
        <taxon>Euplotida</taxon>
        <taxon>Euplotidae</taxon>
        <taxon>Moneuplotes</taxon>
    </lineage>
</organism>
<dbReference type="SMART" id="SM00487">
    <property type="entry name" value="DEXDc"/>
    <property type="match status" value="1"/>
</dbReference>
<proteinExistence type="inferred from homology"/>
<keyword evidence="4" id="KW-0378">Hydrolase</keyword>
<dbReference type="GO" id="GO:0005730">
    <property type="term" value="C:nucleolus"/>
    <property type="evidence" value="ECO:0007669"/>
    <property type="project" value="UniProtKB-SubCell"/>
</dbReference>
<dbReference type="InterPro" id="IPR044742">
    <property type="entry name" value="DEAD/DEAH_RhlB"/>
</dbReference>
<dbReference type="CDD" id="cd18787">
    <property type="entry name" value="SF2_C_DEAD"/>
    <property type="match status" value="1"/>
</dbReference>
<dbReference type="InterPro" id="IPR050079">
    <property type="entry name" value="DEAD_box_RNA_helicase"/>
</dbReference>
<dbReference type="InterPro" id="IPR035979">
    <property type="entry name" value="RBD_domain_sf"/>
</dbReference>
<evidence type="ECO:0000313" key="10">
    <source>
        <dbReference type="EMBL" id="CAI2380227.1"/>
    </source>
</evidence>
<dbReference type="InterPro" id="IPR000629">
    <property type="entry name" value="RNA-helicase_DEAD-box_CS"/>
</dbReference>
<keyword evidence="3" id="KW-0547">Nucleotide-binding</keyword>
<reference evidence="10" key="1">
    <citation type="submission" date="2023-07" db="EMBL/GenBank/DDBJ databases">
        <authorList>
            <consortium name="AG Swart"/>
            <person name="Singh M."/>
            <person name="Singh A."/>
            <person name="Seah K."/>
            <person name="Emmerich C."/>
        </authorList>
    </citation>
    <scope>NUCLEOTIDE SEQUENCE</scope>
    <source>
        <strain evidence="10">DP1</strain>
    </source>
</reference>
<dbReference type="Gene3D" id="3.30.70.2280">
    <property type="match status" value="1"/>
</dbReference>
<dbReference type="GO" id="GO:0005829">
    <property type="term" value="C:cytosol"/>
    <property type="evidence" value="ECO:0007669"/>
    <property type="project" value="TreeGrafter"/>
</dbReference>
<evidence type="ECO:0000313" key="11">
    <source>
        <dbReference type="Proteomes" id="UP001295684"/>
    </source>
</evidence>
<dbReference type="CDD" id="cd00268">
    <property type="entry name" value="DEADc"/>
    <property type="match status" value="1"/>
</dbReference>
<dbReference type="SMART" id="SM00490">
    <property type="entry name" value="HELICc"/>
    <property type="match status" value="1"/>
</dbReference>
<dbReference type="InterPro" id="IPR027417">
    <property type="entry name" value="P-loop_NTPase"/>
</dbReference>